<proteinExistence type="predicted"/>
<comment type="caution">
    <text evidence="1">The sequence shown here is derived from an EMBL/GenBank/DDBJ whole genome shotgun (WGS) entry which is preliminary data.</text>
</comment>
<organism evidence="1 2">
    <name type="scientific">Gymnopilus junonius</name>
    <name type="common">Spectacular rustgill mushroom</name>
    <name type="synonym">Gymnopilus spectabilis subsp. junonius</name>
    <dbReference type="NCBI Taxonomy" id="109634"/>
    <lineage>
        <taxon>Eukaryota</taxon>
        <taxon>Fungi</taxon>
        <taxon>Dikarya</taxon>
        <taxon>Basidiomycota</taxon>
        <taxon>Agaricomycotina</taxon>
        <taxon>Agaricomycetes</taxon>
        <taxon>Agaricomycetidae</taxon>
        <taxon>Agaricales</taxon>
        <taxon>Agaricineae</taxon>
        <taxon>Hymenogastraceae</taxon>
        <taxon>Gymnopilus</taxon>
    </lineage>
</organism>
<evidence type="ECO:0000313" key="1">
    <source>
        <dbReference type="EMBL" id="KAF8901220.1"/>
    </source>
</evidence>
<dbReference type="AlphaFoldDB" id="A0A9P5NQF0"/>
<gene>
    <name evidence="1" type="ORF">CPB84DRAFT_987358</name>
</gene>
<dbReference type="EMBL" id="JADNYJ010000043">
    <property type="protein sequence ID" value="KAF8901220.1"/>
    <property type="molecule type" value="Genomic_DNA"/>
</dbReference>
<name>A0A9P5NQF0_GYMJU</name>
<keyword evidence="2" id="KW-1185">Reference proteome</keyword>
<protein>
    <submittedName>
        <fullName evidence="1">Uncharacterized protein</fullName>
    </submittedName>
</protein>
<evidence type="ECO:0000313" key="2">
    <source>
        <dbReference type="Proteomes" id="UP000724874"/>
    </source>
</evidence>
<sequence>MDTMMGDRTRYRIHQQILRLSMGTETAPSSLECQSNRICPLDRFFTTVAGLFSSASLYTLNLSYQLKNACVSQGQHRDSMAGFLKAIERYGSAHMSLRKYHISEFRFARNAEIPPATMFSVSVQSSSQIRDADDSICRLLVPSQDDKMMR</sequence>
<reference evidence="1" key="1">
    <citation type="submission" date="2020-11" db="EMBL/GenBank/DDBJ databases">
        <authorList>
            <consortium name="DOE Joint Genome Institute"/>
            <person name="Ahrendt S."/>
            <person name="Riley R."/>
            <person name="Andreopoulos W."/>
            <person name="LaButti K."/>
            <person name="Pangilinan J."/>
            <person name="Ruiz-duenas F.J."/>
            <person name="Barrasa J.M."/>
            <person name="Sanchez-Garcia M."/>
            <person name="Camarero S."/>
            <person name="Miyauchi S."/>
            <person name="Serrano A."/>
            <person name="Linde D."/>
            <person name="Babiker R."/>
            <person name="Drula E."/>
            <person name="Ayuso-Fernandez I."/>
            <person name="Pacheco R."/>
            <person name="Padilla G."/>
            <person name="Ferreira P."/>
            <person name="Barriuso J."/>
            <person name="Kellner H."/>
            <person name="Castanera R."/>
            <person name="Alfaro M."/>
            <person name="Ramirez L."/>
            <person name="Pisabarro A.G."/>
            <person name="Kuo A."/>
            <person name="Tritt A."/>
            <person name="Lipzen A."/>
            <person name="He G."/>
            <person name="Yan M."/>
            <person name="Ng V."/>
            <person name="Cullen D."/>
            <person name="Martin F."/>
            <person name="Rosso M.-N."/>
            <person name="Henrissat B."/>
            <person name="Hibbett D."/>
            <person name="Martinez A.T."/>
            <person name="Grigoriev I.V."/>
        </authorList>
    </citation>
    <scope>NUCLEOTIDE SEQUENCE</scope>
    <source>
        <strain evidence="1">AH 44721</strain>
    </source>
</reference>
<accession>A0A9P5NQF0</accession>
<dbReference type="Proteomes" id="UP000724874">
    <property type="component" value="Unassembled WGS sequence"/>
</dbReference>